<gene>
    <name evidence="1" type="ORF">Pmar_PMAR024989</name>
</gene>
<sequence>MSAPTLLRRRAVVRNIAFGLSGGFAASYIIDNLDSVLKGWTSRLLLKAAKRVHRDGSDRKFVQETLSNLALDDLAIYLESLSSMDHLLSDAERDELVKKGLDNWDHWKNDGRF</sequence>
<keyword evidence="2" id="KW-1185">Reference proteome</keyword>
<dbReference type="EMBL" id="GG680084">
    <property type="protein sequence ID" value="EER07025.1"/>
    <property type="molecule type" value="Genomic_DNA"/>
</dbReference>
<reference evidence="1 2" key="1">
    <citation type="submission" date="2008-07" db="EMBL/GenBank/DDBJ databases">
        <authorList>
            <person name="El-Sayed N."/>
            <person name="Caler E."/>
            <person name="Inman J."/>
            <person name="Amedeo P."/>
            <person name="Hass B."/>
            <person name="Wortman J."/>
        </authorList>
    </citation>
    <scope>NUCLEOTIDE SEQUENCE [LARGE SCALE GENOMIC DNA]</scope>
    <source>
        <strain evidence="2">ATCC 50983 / TXsc</strain>
    </source>
</reference>
<proteinExistence type="predicted"/>
<accession>C5L8B8</accession>
<feature type="non-terminal residue" evidence="1">
    <location>
        <position position="113"/>
    </location>
</feature>
<dbReference type="AlphaFoldDB" id="C5L8B8"/>
<organism evidence="2">
    <name type="scientific">Perkinsus marinus (strain ATCC 50983 / TXsc)</name>
    <dbReference type="NCBI Taxonomy" id="423536"/>
    <lineage>
        <taxon>Eukaryota</taxon>
        <taxon>Sar</taxon>
        <taxon>Alveolata</taxon>
        <taxon>Perkinsozoa</taxon>
        <taxon>Perkinsea</taxon>
        <taxon>Perkinsida</taxon>
        <taxon>Perkinsidae</taxon>
        <taxon>Perkinsus</taxon>
    </lineage>
</organism>
<protein>
    <submittedName>
        <fullName evidence="1">Uncharacterized protein</fullName>
    </submittedName>
</protein>
<evidence type="ECO:0000313" key="2">
    <source>
        <dbReference type="Proteomes" id="UP000007800"/>
    </source>
</evidence>
<evidence type="ECO:0000313" key="1">
    <source>
        <dbReference type="EMBL" id="EER07025.1"/>
    </source>
</evidence>
<dbReference type="RefSeq" id="XP_002775209.1">
    <property type="nucleotide sequence ID" value="XM_002775163.1"/>
</dbReference>
<dbReference type="InParanoid" id="C5L8B8"/>
<dbReference type="Proteomes" id="UP000007800">
    <property type="component" value="Unassembled WGS sequence"/>
</dbReference>
<dbReference type="GeneID" id="9059408"/>
<name>C5L8B8_PERM5</name>